<organism evidence="1 2">
    <name type="scientific">Senegalia massiliensis</name>
    <dbReference type="NCBI Taxonomy" id="1720316"/>
    <lineage>
        <taxon>Bacteria</taxon>
        <taxon>Bacillati</taxon>
        <taxon>Bacillota</taxon>
        <taxon>Clostridia</taxon>
        <taxon>Eubacteriales</taxon>
        <taxon>Clostridiaceae</taxon>
        <taxon>Senegalia</taxon>
    </lineage>
</organism>
<sequence>MSKKYVIKNIGKLYAARLLADTETDATYEPTRYLEGLREITVTPTSESGQIYAEGTVWDTDSEPGVTEVSLDRTDMTAEDEMFLLGKKRTTDGGVIGNRGDEAPYVALMYEKKLTNGVMEYVTLFKGKFSKLEDKAKTREGGVEYQTKTLVGQFIHNERGDMDHVVRSNSPGFDQSVHDGIWGEGNTITLPTVGLALYTDAQLREKSLVELQSIATQLEIDTPETKTYEELITTILGAQ</sequence>
<dbReference type="InterPro" id="IPR006490">
    <property type="entry name" value="Maj_tail_phi13"/>
</dbReference>
<dbReference type="RefSeq" id="WP_160196254.1">
    <property type="nucleotide sequence ID" value="NZ_QXXA01000004.1"/>
</dbReference>
<gene>
    <name evidence="1" type="ORF">D3Z33_02705</name>
</gene>
<protein>
    <submittedName>
        <fullName evidence="1">Uncharacterized protein</fullName>
    </submittedName>
</protein>
<keyword evidence="2" id="KW-1185">Reference proteome</keyword>
<dbReference type="OrthoDB" id="3078218at2"/>
<dbReference type="NCBIfam" id="TIGR01603">
    <property type="entry name" value="maj_tail_phi13"/>
    <property type="match status" value="1"/>
</dbReference>
<name>A0A845QUR0_9CLOT</name>
<dbReference type="InterPro" id="IPR006724">
    <property type="entry name" value="Phage_TTP"/>
</dbReference>
<reference evidence="1 2" key="1">
    <citation type="submission" date="2018-08" db="EMBL/GenBank/DDBJ databases">
        <title>Murine metabolic-syndrome-specific gut microbial biobank.</title>
        <authorList>
            <person name="Liu C."/>
        </authorList>
    </citation>
    <scope>NUCLEOTIDE SEQUENCE [LARGE SCALE GENOMIC DNA]</scope>
    <source>
        <strain evidence="1 2">583</strain>
    </source>
</reference>
<comment type="caution">
    <text evidence="1">The sequence shown here is derived from an EMBL/GenBank/DDBJ whole genome shotgun (WGS) entry which is preliminary data.</text>
</comment>
<proteinExistence type="predicted"/>
<dbReference type="AlphaFoldDB" id="A0A845QUR0"/>
<accession>A0A845QUR0</accession>
<dbReference type="Proteomes" id="UP000467132">
    <property type="component" value="Unassembled WGS sequence"/>
</dbReference>
<dbReference type="EMBL" id="QXXA01000004">
    <property type="protein sequence ID" value="NBI05764.1"/>
    <property type="molecule type" value="Genomic_DNA"/>
</dbReference>
<evidence type="ECO:0000313" key="1">
    <source>
        <dbReference type="EMBL" id="NBI05764.1"/>
    </source>
</evidence>
<dbReference type="Pfam" id="PF04630">
    <property type="entry name" value="Phage_TTP_1"/>
    <property type="match status" value="1"/>
</dbReference>
<evidence type="ECO:0000313" key="2">
    <source>
        <dbReference type="Proteomes" id="UP000467132"/>
    </source>
</evidence>